<dbReference type="KEGG" id="nnu:104601349"/>
<dbReference type="RefSeq" id="XP_010262936.1">
    <property type="nucleotide sequence ID" value="XM_010264634.1"/>
</dbReference>
<dbReference type="FunCoup" id="A0A1U8A8H8">
    <property type="interactions" value="3115"/>
</dbReference>
<dbReference type="OrthoDB" id="26679at2759"/>
<accession>A0A1U8A8H8</accession>
<dbReference type="Proteomes" id="UP000189703">
    <property type="component" value="Unplaced"/>
</dbReference>
<dbReference type="Pfam" id="PF07534">
    <property type="entry name" value="TLD"/>
    <property type="match status" value="1"/>
</dbReference>
<dbReference type="OMA" id="PLGDRMF"/>
<dbReference type="eggNOG" id="KOG2557">
    <property type="taxonomic scope" value="Eukaryota"/>
</dbReference>
<protein>
    <submittedName>
        <fullName evidence="3">TLD domain-containing protein 1 isoform X1</fullName>
    </submittedName>
</protein>
<proteinExistence type="predicted"/>
<dbReference type="GeneID" id="104601349"/>
<evidence type="ECO:0000259" key="1">
    <source>
        <dbReference type="PROSITE" id="PS51886"/>
    </source>
</evidence>
<evidence type="ECO:0000313" key="3">
    <source>
        <dbReference type="RefSeq" id="XP_010262936.1"/>
    </source>
</evidence>
<reference evidence="3" key="1">
    <citation type="submission" date="2025-08" db="UniProtKB">
        <authorList>
            <consortium name="RefSeq"/>
        </authorList>
    </citation>
    <scope>IDENTIFICATION</scope>
</reference>
<dbReference type="InterPro" id="IPR011992">
    <property type="entry name" value="EF-hand-dom_pair"/>
</dbReference>
<dbReference type="PANTHER" id="PTHR23354:SF95">
    <property type="entry name" value="CALCIUM-BINDING EF-HAND FAMILY PROTEIN-RELATED"/>
    <property type="match status" value="1"/>
</dbReference>
<dbReference type="InterPro" id="IPR006571">
    <property type="entry name" value="TLDc_dom"/>
</dbReference>
<organism evidence="2 3">
    <name type="scientific">Nelumbo nucifera</name>
    <name type="common">Sacred lotus</name>
    <dbReference type="NCBI Taxonomy" id="4432"/>
    <lineage>
        <taxon>Eukaryota</taxon>
        <taxon>Viridiplantae</taxon>
        <taxon>Streptophyta</taxon>
        <taxon>Embryophyta</taxon>
        <taxon>Tracheophyta</taxon>
        <taxon>Spermatophyta</taxon>
        <taxon>Magnoliopsida</taxon>
        <taxon>Proteales</taxon>
        <taxon>Nelumbonaceae</taxon>
        <taxon>Nelumbo</taxon>
    </lineage>
</organism>
<dbReference type="AlphaFoldDB" id="A0A1U8A8H8"/>
<dbReference type="Gene3D" id="1.10.238.10">
    <property type="entry name" value="EF-hand"/>
    <property type="match status" value="1"/>
</dbReference>
<dbReference type="PROSITE" id="PS51886">
    <property type="entry name" value="TLDC"/>
    <property type="match status" value="1"/>
</dbReference>
<evidence type="ECO:0000313" key="2">
    <source>
        <dbReference type="Proteomes" id="UP000189703"/>
    </source>
</evidence>
<dbReference type="InParanoid" id="A0A1U8A8H8"/>
<dbReference type="SMART" id="SM00584">
    <property type="entry name" value="TLDc"/>
    <property type="match status" value="1"/>
</dbReference>
<keyword evidence="2" id="KW-1185">Reference proteome</keyword>
<gene>
    <name evidence="3" type="primary">LOC104601349</name>
</gene>
<dbReference type="SUPFAM" id="SSF47473">
    <property type="entry name" value="EF-hand"/>
    <property type="match status" value="1"/>
</dbReference>
<sequence length="421" mass="47110">MGNAQSPSIDPRFTSATRSFTQNELENLKSLFVSLAAQSQSNCKFISPSVFKAYFRIPGSLGQRMFDLVTQKRNDQELTFEDLVITKGIYEKGSRDEIEEFIYQLLDVTGDGVWGRFDLEAVLIAAFDAIFPSKNAETGLSSQQYIIRVFLNTAKFSKQVEGSAENSMSFEDFKSWCSFIPSVRKFLGNLLMPPDPGRLGFQVPSLLHSESVDSNLLILRKEYAWHIGGALAQNELEEWKLLYHSSIDGFSFYTFLGKISIGEGSTVLIIKDKEGYIYGGYASQPWERHGDFYGDMKSFIFQLYPQASIFRPTGANGNLQWCAVNFSSESIPNGLGFGGRVNHFGLFLSASFDQGHTFTCSTFGSPCLSKSNQVYPEVIECWGVVIKGVQEEKSDIKGTVLERFKEDRHMLNLVGLANSSE</sequence>
<feature type="domain" description="TLDc" evidence="1">
    <location>
        <begin position="217"/>
        <end position="385"/>
    </location>
</feature>
<dbReference type="STRING" id="4432.A0A1U8A8H8"/>
<dbReference type="PANTHER" id="PTHR23354">
    <property type="entry name" value="NUCLEOLAR PROTEIN 7/ESTROGEN RECEPTOR COACTIVATOR-RELATED"/>
    <property type="match status" value="1"/>
</dbReference>
<name>A0A1U8A8H8_NELNU</name>